<organism evidence="2 3">
    <name type="scientific">Portibacter lacus</name>
    <dbReference type="NCBI Taxonomy" id="1099794"/>
    <lineage>
        <taxon>Bacteria</taxon>
        <taxon>Pseudomonadati</taxon>
        <taxon>Bacteroidota</taxon>
        <taxon>Saprospiria</taxon>
        <taxon>Saprospirales</taxon>
        <taxon>Haliscomenobacteraceae</taxon>
        <taxon>Portibacter</taxon>
    </lineage>
</organism>
<reference evidence="2" key="1">
    <citation type="journal article" date="2014" name="Int. J. Syst. Evol. Microbiol.">
        <title>Complete genome sequence of Corynebacterium casei LMG S-19264T (=DSM 44701T), isolated from a smear-ripened cheese.</title>
        <authorList>
            <consortium name="US DOE Joint Genome Institute (JGI-PGF)"/>
            <person name="Walter F."/>
            <person name="Albersmeier A."/>
            <person name="Kalinowski J."/>
            <person name="Ruckert C."/>
        </authorList>
    </citation>
    <scope>NUCLEOTIDE SEQUENCE</scope>
    <source>
        <strain evidence="2">NBRC 108769</strain>
    </source>
</reference>
<dbReference type="RefSeq" id="WP_235293106.1">
    <property type="nucleotide sequence ID" value="NZ_BSOH01000005.1"/>
</dbReference>
<reference evidence="2" key="2">
    <citation type="submission" date="2023-01" db="EMBL/GenBank/DDBJ databases">
        <title>Draft genome sequence of Portibacter lacus strain NBRC 108769.</title>
        <authorList>
            <person name="Sun Q."/>
            <person name="Mori K."/>
        </authorList>
    </citation>
    <scope>NUCLEOTIDE SEQUENCE</scope>
    <source>
        <strain evidence="2">NBRC 108769</strain>
    </source>
</reference>
<dbReference type="Proteomes" id="UP001156666">
    <property type="component" value="Unassembled WGS sequence"/>
</dbReference>
<feature type="transmembrane region" description="Helical" evidence="1">
    <location>
        <begin position="110"/>
        <end position="129"/>
    </location>
</feature>
<keyword evidence="3" id="KW-1185">Reference proteome</keyword>
<dbReference type="EMBL" id="BSOH01000005">
    <property type="protein sequence ID" value="GLR16305.1"/>
    <property type="molecule type" value="Genomic_DNA"/>
</dbReference>
<feature type="transmembrane region" description="Helical" evidence="1">
    <location>
        <begin position="18"/>
        <end position="34"/>
    </location>
</feature>
<protein>
    <submittedName>
        <fullName evidence="2">Uncharacterized protein</fullName>
    </submittedName>
</protein>
<comment type="caution">
    <text evidence="2">The sequence shown here is derived from an EMBL/GenBank/DDBJ whole genome shotgun (WGS) entry which is preliminary data.</text>
</comment>
<evidence type="ECO:0000313" key="2">
    <source>
        <dbReference type="EMBL" id="GLR16305.1"/>
    </source>
</evidence>
<name>A0AA37WEP2_9BACT</name>
<gene>
    <name evidence="2" type="ORF">GCM10007940_09200</name>
</gene>
<sequence>MEKPRSILKQDISPFKQAAYVIAAIVVLNLLVFIGEKSGMNLGETIHWEISLTLLLFFALMNAVYFLNAEEKGKYWSYSISSYIVVAAISIFISNFMSGFGINDSGSLKWIYFIFSFCYLLFISIIGAMRRIVEIAIKQDEALRGEQK</sequence>
<feature type="transmembrane region" description="Helical" evidence="1">
    <location>
        <begin position="46"/>
        <end position="68"/>
    </location>
</feature>
<accession>A0AA37WEP2</accession>
<evidence type="ECO:0000256" key="1">
    <source>
        <dbReference type="SAM" id="Phobius"/>
    </source>
</evidence>
<feature type="transmembrane region" description="Helical" evidence="1">
    <location>
        <begin position="80"/>
        <end position="98"/>
    </location>
</feature>
<proteinExistence type="predicted"/>
<evidence type="ECO:0000313" key="3">
    <source>
        <dbReference type="Proteomes" id="UP001156666"/>
    </source>
</evidence>
<keyword evidence="1" id="KW-0812">Transmembrane</keyword>
<dbReference type="AlphaFoldDB" id="A0AA37WEP2"/>
<keyword evidence="1" id="KW-1133">Transmembrane helix</keyword>
<keyword evidence="1" id="KW-0472">Membrane</keyword>